<evidence type="ECO:0000313" key="1">
    <source>
        <dbReference type="EMBL" id="ABA57312.1"/>
    </source>
</evidence>
<dbReference type="AlphaFoldDB" id="Q3JCY4"/>
<reference evidence="2" key="1">
    <citation type="journal article" date="2006" name="Appl. Environ. Microbiol.">
        <title>Complete genome sequence of the marine, chemolithoautotrophic, ammonia-oxidizing bacterium Nitrosococcus oceani ATCC 19707.</title>
        <authorList>
            <person name="Klotz M.G."/>
            <person name="Arp D.J."/>
            <person name="Chain P.S.G."/>
            <person name="El-Sheikh A.F."/>
            <person name="Hauser L.J."/>
            <person name="Hommes N.G."/>
            <person name="Larimer F.W."/>
            <person name="Malfatti S.A."/>
            <person name="Norton J.M."/>
            <person name="Poret-Peterson A.T."/>
            <person name="Vergez L.M."/>
            <person name="Ward B.B."/>
        </authorList>
    </citation>
    <scope>NUCLEOTIDE SEQUENCE [LARGE SCALE GENOMIC DNA]</scope>
    <source>
        <strain evidence="2">ATCC 19707 / BCRC 17464 / NCIMB 11848 / C-107</strain>
    </source>
</reference>
<dbReference type="InterPro" id="IPR008309">
    <property type="entry name" value="YdbL"/>
</dbReference>
<dbReference type="eggNOG" id="COG3784">
    <property type="taxonomic scope" value="Bacteria"/>
</dbReference>
<dbReference type="PROSITE" id="PS51257">
    <property type="entry name" value="PROKAR_LIPOPROTEIN"/>
    <property type="match status" value="1"/>
</dbReference>
<dbReference type="KEGG" id="noc:Noc_0799"/>
<proteinExistence type="predicted"/>
<dbReference type="InParanoid" id="Q3JCY4"/>
<dbReference type="Proteomes" id="UP000006838">
    <property type="component" value="Chromosome"/>
</dbReference>
<name>Q3JCY4_NITOC</name>
<gene>
    <name evidence="1" type="ordered locus">Noc_0799</name>
</gene>
<dbReference type="HOGENOM" id="CLU_1377509_0_0_6"/>
<accession>Q3JCY4</accession>
<dbReference type="Pfam" id="PF07027">
    <property type="entry name" value="DUF1318"/>
    <property type="match status" value="1"/>
</dbReference>
<sequence>MNLIREHAMKKRLRWSSLLAVIGLAACVTINIYFPAAAAEKAADKIIEDVWEQDATTTPAAPTSPAEQEELSSLPGFAWSRVLDFLITPVVAAEPNLDISSLAIKRITVSMERRYRELKPYFQSGAIGLTHDGLVAMRKAQEVPLRDRTQVNQLLATENNDRNALYGEIARANGHPEWEAQLRETFARRWIQKAPSGWWYQNAQGQWAQKR</sequence>
<dbReference type="STRING" id="323261.Noc_0799"/>
<dbReference type="EMBL" id="CP000127">
    <property type="protein sequence ID" value="ABA57312.1"/>
    <property type="molecule type" value="Genomic_DNA"/>
</dbReference>
<organism evidence="1 2">
    <name type="scientific">Nitrosococcus oceani (strain ATCC 19707 / BCRC 17464 / JCM 30415 / NCIMB 11848 / C-107)</name>
    <dbReference type="NCBI Taxonomy" id="323261"/>
    <lineage>
        <taxon>Bacteria</taxon>
        <taxon>Pseudomonadati</taxon>
        <taxon>Pseudomonadota</taxon>
        <taxon>Gammaproteobacteria</taxon>
        <taxon>Chromatiales</taxon>
        <taxon>Chromatiaceae</taxon>
        <taxon>Nitrosococcus</taxon>
    </lineage>
</organism>
<evidence type="ECO:0008006" key="3">
    <source>
        <dbReference type="Google" id="ProtNLM"/>
    </source>
</evidence>
<protein>
    <recommendedName>
        <fullName evidence="3">DUF1318 domain-containing protein</fullName>
    </recommendedName>
</protein>
<evidence type="ECO:0000313" key="2">
    <source>
        <dbReference type="Proteomes" id="UP000006838"/>
    </source>
</evidence>
<keyword evidence="2" id="KW-1185">Reference proteome</keyword>